<dbReference type="SUPFAM" id="SSF46689">
    <property type="entry name" value="Homeodomain-like"/>
    <property type="match status" value="2"/>
</dbReference>
<dbReference type="SUPFAM" id="SSF51215">
    <property type="entry name" value="Regulatory protein AraC"/>
    <property type="match status" value="1"/>
</dbReference>
<dbReference type="InterPro" id="IPR003313">
    <property type="entry name" value="AraC-bd"/>
</dbReference>
<feature type="domain" description="HTH araC/xylS-type" evidence="4">
    <location>
        <begin position="172"/>
        <end position="270"/>
    </location>
</feature>
<reference evidence="5" key="1">
    <citation type="submission" date="2020-02" db="EMBL/GenBank/DDBJ databases">
        <authorList>
            <person name="Meier V. D."/>
        </authorList>
    </citation>
    <scope>NUCLEOTIDE SEQUENCE</scope>
    <source>
        <strain evidence="5">AVDCRST_MAG07</strain>
    </source>
</reference>
<dbReference type="PROSITE" id="PS01124">
    <property type="entry name" value="HTH_ARAC_FAMILY_2"/>
    <property type="match status" value="1"/>
</dbReference>
<name>A0A6J4KJ51_9ACTN</name>
<keyword evidence="3" id="KW-0804">Transcription</keyword>
<dbReference type="InterPro" id="IPR014710">
    <property type="entry name" value="RmlC-like_jellyroll"/>
</dbReference>
<proteinExistence type="predicted"/>
<dbReference type="PANTHER" id="PTHR46796">
    <property type="entry name" value="HTH-TYPE TRANSCRIPTIONAL ACTIVATOR RHAS-RELATED"/>
    <property type="match status" value="1"/>
</dbReference>
<dbReference type="Pfam" id="PF02311">
    <property type="entry name" value="AraC_binding"/>
    <property type="match status" value="1"/>
</dbReference>
<dbReference type="Pfam" id="PF12833">
    <property type="entry name" value="HTH_18"/>
    <property type="match status" value="1"/>
</dbReference>
<protein>
    <recommendedName>
        <fullName evidence="4">HTH araC/xylS-type domain-containing protein</fullName>
    </recommendedName>
</protein>
<organism evidence="5">
    <name type="scientific">uncultured Frankineae bacterium</name>
    <dbReference type="NCBI Taxonomy" id="437475"/>
    <lineage>
        <taxon>Bacteria</taxon>
        <taxon>Bacillati</taxon>
        <taxon>Actinomycetota</taxon>
        <taxon>Actinomycetes</taxon>
        <taxon>Frankiales</taxon>
        <taxon>environmental samples</taxon>
    </lineage>
</organism>
<dbReference type="InterPro" id="IPR050204">
    <property type="entry name" value="AraC_XylS_family_regulators"/>
</dbReference>
<dbReference type="InterPro" id="IPR009057">
    <property type="entry name" value="Homeodomain-like_sf"/>
</dbReference>
<accession>A0A6J4KJ51</accession>
<dbReference type="GO" id="GO:0043565">
    <property type="term" value="F:sequence-specific DNA binding"/>
    <property type="evidence" value="ECO:0007669"/>
    <property type="project" value="InterPro"/>
</dbReference>
<dbReference type="GO" id="GO:0003700">
    <property type="term" value="F:DNA-binding transcription factor activity"/>
    <property type="evidence" value="ECO:0007669"/>
    <property type="project" value="InterPro"/>
</dbReference>
<dbReference type="InterPro" id="IPR018060">
    <property type="entry name" value="HTH_AraC"/>
</dbReference>
<evidence type="ECO:0000256" key="3">
    <source>
        <dbReference type="ARBA" id="ARBA00023163"/>
    </source>
</evidence>
<evidence type="ECO:0000256" key="1">
    <source>
        <dbReference type="ARBA" id="ARBA00023015"/>
    </source>
</evidence>
<dbReference type="AlphaFoldDB" id="A0A6J4KJ51"/>
<evidence type="ECO:0000313" key="5">
    <source>
        <dbReference type="EMBL" id="CAA9306054.1"/>
    </source>
</evidence>
<dbReference type="InterPro" id="IPR037923">
    <property type="entry name" value="HTH-like"/>
</dbReference>
<keyword evidence="2" id="KW-0238">DNA-binding</keyword>
<evidence type="ECO:0000259" key="4">
    <source>
        <dbReference type="PROSITE" id="PS01124"/>
    </source>
</evidence>
<keyword evidence="1" id="KW-0805">Transcription regulation</keyword>
<dbReference type="Gene3D" id="1.10.10.60">
    <property type="entry name" value="Homeodomain-like"/>
    <property type="match status" value="2"/>
</dbReference>
<sequence length="276" mass="30118">MPTAVLETLPIPAGQAGRVWRYRTVPGRVDRPHRHLELELNLVLSGTARYEVDGAAIDLVPGDGLLLWPRHGHVLREQTRDFSMWIVVVGPALLERICTSPATAALRDPVGPERPLHWRTDVSQVGLLDALLTTLTAPLDEALHAAALGHVLLAACSTAAGRPGPVPRSCAHDARRLLDDGASDWTVPRLARAVGTSPGTLARAFRQAYGRTLVQYRHEVQVARMRAAYGDGHRATLQEAAARAGFGSYSQFHRVFTRLHGCSPREYARQVAVSRP</sequence>
<dbReference type="EMBL" id="CADCUB010000009">
    <property type="protein sequence ID" value="CAA9306054.1"/>
    <property type="molecule type" value="Genomic_DNA"/>
</dbReference>
<evidence type="ECO:0000256" key="2">
    <source>
        <dbReference type="ARBA" id="ARBA00023125"/>
    </source>
</evidence>
<dbReference type="SMART" id="SM00342">
    <property type="entry name" value="HTH_ARAC"/>
    <property type="match status" value="1"/>
</dbReference>
<gene>
    <name evidence="5" type="ORF">AVDCRST_MAG07-260</name>
</gene>
<dbReference type="Gene3D" id="2.60.120.10">
    <property type="entry name" value="Jelly Rolls"/>
    <property type="match status" value="1"/>
</dbReference>